<evidence type="ECO:0000259" key="1">
    <source>
        <dbReference type="Pfam" id="PF22740"/>
    </source>
</evidence>
<dbReference type="InterPro" id="IPR053931">
    <property type="entry name" value="RapZ_C"/>
</dbReference>
<dbReference type="Proteomes" id="UP000179001">
    <property type="component" value="Unassembled WGS sequence"/>
</dbReference>
<accession>A0A1F5T3I9</accession>
<proteinExistence type="predicted"/>
<gene>
    <name evidence="2" type="ORF">A2478_02435</name>
</gene>
<name>A0A1F5T3I9_9BACT</name>
<comment type="caution">
    <text evidence="2">The sequence shown here is derived from an EMBL/GenBank/DDBJ whole genome shotgun (WGS) entry which is preliminary data.</text>
</comment>
<feature type="domain" description="RapZ C-terminal" evidence="1">
    <location>
        <begin position="11"/>
        <end position="123"/>
    </location>
</feature>
<organism evidence="2 3">
    <name type="scientific">Candidatus Falkowbacteria bacterium RIFOXYC2_FULL_36_12</name>
    <dbReference type="NCBI Taxonomy" id="1798002"/>
    <lineage>
        <taxon>Bacteria</taxon>
        <taxon>Candidatus Falkowiibacteriota</taxon>
    </lineage>
</organism>
<dbReference type="AlphaFoldDB" id="A0A1F5T3I9"/>
<evidence type="ECO:0000313" key="3">
    <source>
        <dbReference type="Proteomes" id="UP000179001"/>
    </source>
</evidence>
<sequence>MAELKVYDVIIYIACFGYKTGGYAKIKTKQKKPVHFNYLIDTRCLGPPPFLIEAMKARNGTDEVLQKFLEPNLSKLAEHEAEHLANLIGNWWRKLRQVNIGIGSSFGLHRSVAMQVILTKKLSVLLEEEYGWKIKIIGTYFGSFKSDYKLLHDSFASSVQA</sequence>
<dbReference type="STRING" id="1798002.A2478_02435"/>
<evidence type="ECO:0000313" key="2">
    <source>
        <dbReference type="EMBL" id="OGF33518.1"/>
    </source>
</evidence>
<reference evidence="2 3" key="1">
    <citation type="journal article" date="2016" name="Nat. Commun.">
        <title>Thousands of microbial genomes shed light on interconnected biogeochemical processes in an aquifer system.</title>
        <authorList>
            <person name="Anantharaman K."/>
            <person name="Brown C.T."/>
            <person name="Hug L.A."/>
            <person name="Sharon I."/>
            <person name="Castelle C.J."/>
            <person name="Probst A.J."/>
            <person name="Thomas B.C."/>
            <person name="Singh A."/>
            <person name="Wilkins M.J."/>
            <person name="Karaoz U."/>
            <person name="Brodie E.L."/>
            <person name="Williams K.H."/>
            <person name="Hubbard S.S."/>
            <person name="Banfield J.F."/>
        </authorList>
    </citation>
    <scope>NUCLEOTIDE SEQUENCE [LARGE SCALE GENOMIC DNA]</scope>
</reference>
<dbReference type="Pfam" id="PF22740">
    <property type="entry name" value="PapZ_C"/>
    <property type="match status" value="1"/>
</dbReference>
<protein>
    <recommendedName>
        <fullName evidence="1">RapZ C-terminal domain-containing protein</fullName>
    </recommendedName>
</protein>
<dbReference type="EMBL" id="MFGJ01000001">
    <property type="protein sequence ID" value="OGF33518.1"/>
    <property type="molecule type" value="Genomic_DNA"/>
</dbReference>